<dbReference type="InterPro" id="IPR043129">
    <property type="entry name" value="ATPase_NBD"/>
</dbReference>
<keyword evidence="2" id="KW-1185">Reference proteome</keyword>
<evidence type="ECO:0000313" key="2">
    <source>
        <dbReference type="Proteomes" id="UP001164746"/>
    </source>
</evidence>
<organism evidence="1 2">
    <name type="scientific">Mya arenaria</name>
    <name type="common">Soft-shell clam</name>
    <dbReference type="NCBI Taxonomy" id="6604"/>
    <lineage>
        <taxon>Eukaryota</taxon>
        <taxon>Metazoa</taxon>
        <taxon>Spiralia</taxon>
        <taxon>Lophotrochozoa</taxon>
        <taxon>Mollusca</taxon>
        <taxon>Bivalvia</taxon>
        <taxon>Autobranchia</taxon>
        <taxon>Heteroconchia</taxon>
        <taxon>Euheterodonta</taxon>
        <taxon>Imparidentia</taxon>
        <taxon>Neoheterodontei</taxon>
        <taxon>Myida</taxon>
        <taxon>Myoidea</taxon>
        <taxon>Myidae</taxon>
        <taxon>Mya</taxon>
    </lineage>
</organism>
<feature type="non-terminal residue" evidence="1">
    <location>
        <position position="1"/>
    </location>
</feature>
<dbReference type="SUPFAM" id="SSF53067">
    <property type="entry name" value="Actin-like ATPase domain"/>
    <property type="match status" value="1"/>
</dbReference>
<sequence length="405" mass="45298">MRNKHVFGPTAKYIGGKLRMSNEMLAPLVLEALENTIAYVDEIVSRPENRNLTDVIIFGDFAEYQIAIDALHRKLKQRIHKPEDVETVILNGGLLFGRSPEIVTSRILRIAADNENGSDIWAEPKAGIDSQQVGLALEPEAAAIWCQHIQTDVKGELSKPGTQFMVVDVGGGTADISVQEKKPDGRLNEILRPDGGAWGETNVDKELFDWLGSIFGQKRIRQFRESEFGEHLDLLNEFEIKKRSIGNNNVVIRLPYSMRENSKKIKKSIDKLGLSEKVSLTKDKLKVDAEIAKRWFNATISNIASHISNLIQEQYFKEVRLVMVVGGFAECKLLQSAMIETLSNVRVIIPEEAGVAVLKGAVEFAQRPHVIASRVMKCSYGINKPVEYDAKVHDRSKVVIENGKK</sequence>
<dbReference type="PANTHER" id="PTHR14187">
    <property type="entry name" value="ALPHA KINASE/ELONGATION FACTOR 2 KINASE"/>
    <property type="match status" value="1"/>
</dbReference>
<dbReference type="Gene3D" id="3.30.420.40">
    <property type="match status" value="2"/>
</dbReference>
<reference evidence="1" key="1">
    <citation type="submission" date="2022-11" db="EMBL/GenBank/DDBJ databases">
        <title>Centuries of genome instability and evolution in soft-shell clam transmissible cancer (bioRxiv).</title>
        <authorList>
            <person name="Hart S.F.M."/>
            <person name="Yonemitsu M.A."/>
            <person name="Giersch R.M."/>
            <person name="Beal B.F."/>
            <person name="Arriagada G."/>
            <person name="Davis B.W."/>
            <person name="Ostrander E.A."/>
            <person name="Goff S.P."/>
            <person name="Metzger M.J."/>
        </authorList>
    </citation>
    <scope>NUCLEOTIDE SEQUENCE</scope>
    <source>
        <strain evidence="1">MELC-2E11</strain>
        <tissue evidence="1">Siphon/mantle</tissue>
    </source>
</reference>
<evidence type="ECO:0000313" key="1">
    <source>
        <dbReference type="EMBL" id="WAQ99101.1"/>
    </source>
</evidence>
<name>A0ABY7DQC5_MYAAR</name>
<dbReference type="Gene3D" id="3.90.640.10">
    <property type="entry name" value="Actin, Chain A, domain 4"/>
    <property type="match status" value="1"/>
</dbReference>
<proteinExistence type="predicted"/>
<dbReference type="Proteomes" id="UP001164746">
    <property type="component" value="Chromosome 3"/>
</dbReference>
<dbReference type="EMBL" id="CP111014">
    <property type="protein sequence ID" value="WAQ99101.1"/>
    <property type="molecule type" value="Genomic_DNA"/>
</dbReference>
<protein>
    <submittedName>
        <fullName evidence="1">HS12A-like protein</fullName>
    </submittedName>
</protein>
<accession>A0ABY7DQC5</accession>
<dbReference type="PANTHER" id="PTHR14187:SF5">
    <property type="entry name" value="HEAT SHOCK 70 KDA PROTEIN 12A"/>
    <property type="match status" value="1"/>
</dbReference>
<gene>
    <name evidence="1" type="ORF">MAR_023474</name>
</gene>